<feature type="coiled-coil region" evidence="1">
    <location>
        <begin position="246"/>
        <end position="284"/>
    </location>
</feature>
<protein>
    <recommendedName>
        <fullName evidence="4">Regulatory protein zeste</fullName>
    </recommendedName>
</protein>
<comment type="caution">
    <text evidence="2">The sequence shown here is derived from an EMBL/GenBank/DDBJ whole genome shotgun (WGS) entry which is preliminary data.</text>
</comment>
<proteinExistence type="predicted"/>
<keyword evidence="3" id="KW-1185">Reference proteome</keyword>
<organism evidence="2 3">
    <name type="scientific">Diploscapter pachys</name>
    <dbReference type="NCBI Taxonomy" id="2018661"/>
    <lineage>
        <taxon>Eukaryota</taxon>
        <taxon>Metazoa</taxon>
        <taxon>Ecdysozoa</taxon>
        <taxon>Nematoda</taxon>
        <taxon>Chromadorea</taxon>
        <taxon>Rhabditida</taxon>
        <taxon>Rhabditina</taxon>
        <taxon>Rhabditomorpha</taxon>
        <taxon>Rhabditoidea</taxon>
        <taxon>Rhabditidae</taxon>
        <taxon>Diploscapter</taxon>
    </lineage>
</organism>
<gene>
    <name evidence="2" type="ORF">WR25_20261</name>
</gene>
<accession>A0A2A2LPL4</accession>
<sequence length="304" mass="34671">MDASMMNLTDNLMDSGPRFFVPSSVSEKIMQLAYSHSDLIITNGKSRLQELNNKRAEVWKRISTMVNKEFDVNMTPVQCRIHFRNVRNKVQNPSRDRRYNKPMRTGLGLAKYSASTETFATQLNQLIGSPPTSSLDALHIPRPAKIEPIDDVLMNDQNSGLNGASNGMATVETINVDVNYSNKPTSSTAIDQYLQEPQDGFWDELFNPSSNIDRSESIGSSDVYEIRQSNEQEPASPKEDICKMQMEVLKEQKRFYELNAQMMREMMEQNRKNAENIKVAMEAVKQMADFINKRAAQQMNNRPK</sequence>
<dbReference type="AlphaFoldDB" id="A0A2A2LPL4"/>
<evidence type="ECO:0000313" key="2">
    <source>
        <dbReference type="EMBL" id="PAV87995.1"/>
    </source>
</evidence>
<reference evidence="2 3" key="1">
    <citation type="journal article" date="2017" name="Curr. Biol.">
        <title>Genome architecture and evolution of a unichromosomal asexual nematode.</title>
        <authorList>
            <person name="Fradin H."/>
            <person name="Zegar C."/>
            <person name="Gutwein M."/>
            <person name="Lucas J."/>
            <person name="Kovtun M."/>
            <person name="Corcoran D."/>
            <person name="Baugh L.R."/>
            <person name="Kiontke K."/>
            <person name="Gunsalus K."/>
            <person name="Fitch D.H."/>
            <person name="Piano F."/>
        </authorList>
    </citation>
    <scope>NUCLEOTIDE SEQUENCE [LARGE SCALE GENOMIC DNA]</scope>
    <source>
        <strain evidence="2">PF1309</strain>
    </source>
</reference>
<evidence type="ECO:0000256" key="1">
    <source>
        <dbReference type="SAM" id="Coils"/>
    </source>
</evidence>
<evidence type="ECO:0008006" key="4">
    <source>
        <dbReference type="Google" id="ProtNLM"/>
    </source>
</evidence>
<dbReference type="EMBL" id="LIAE01006535">
    <property type="protein sequence ID" value="PAV87995.1"/>
    <property type="molecule type" value="Genomic_DNA"/>
</dbReference>
<name>A0A2A2LPL4_9BILA</name>
<evidence type="ECO:0000313" key="3">
    <source>
        <dbReference type="Proteomes" id="UP000218231"/>
    </source>
</evidence>
<keyword evidence="1" id="KW-0175">Coiled coil</keyword>
<dbReference type="Proteomes" id="UP000218231">
    <property type="component" value="Unassembled WGS sequence"/>
</dbReference>